<proteinExistence type="inferred from homology"/>
<protein>
    <submittedName>
        <fullName evidence="2">NAD(P)-dependent dehydrogenase, short-chain alcohol dehydrogenase family</fullName>
    </submittedName>
</protein>
<dbReference type="PANTHER" id="PTHR42879">
    <property type="entry name" value="3-OXOACYL-(ACYL-CARRIER-PROTEIN) REDUCTASE"/>
    <property type="match status" value="1"/>
</dbReference>
<accession>A0A239K577</accession>
<comment type="similarity">
    <text evidence="1">Belongs to the short-chain dehydrogenases/reductases (SDR) family.</text>
</comment>
<evidence type="ECO:0000256" key="1">
    <source>
        <dbReference type="ARBA" id="ARBA00006484"/>
    </source>
</evidence>
<name>A0A239K577_EKHLU</name>
<dbReference type="InterPro" id="IPR036291">
    <property type="entry name" value="NAD(P)-bd_dom_sf"/>
</dbReference>
<keyword evidence="3" id="KW-1185">Reference proteome</keyword>
<dbReference type="CDD" id="cd05344">
    <property type="entry name" value="BKR_like_SDR_like"/>
    <property type="match status" value="1"/>
</dbReference>
<dbReference type="FunFam" id="3.40.50.720:FF:000084">
    <property type="entry name" value="Short-chain dehydrogenase reductase"/>
    <property type="match status" value="1"/>
</dbReference>
<evidence type="ECO:0000313" key="2">
    <source>
        <dbReference type="EMBL" id="SNT12779.1"/>
    </source>
</evidence>
<dbReference type="InterPro" id="IPR050259">
    <property type="entry name" value="SDR"/>
</dbReference>
<dbReference type="OrthoDB" id="9804774at2"/>
<evidence type="ECO:0000313" key="3">
    <source>
        <dbReference type="Proteomes" id="UP000198393"/>
    </source>
</evidence>
<dbReference type="InterPro" id="IPR002347">
    <property type="entry name" value="SDR_fam"/>
</dbReference>
<dbReference type="Pfam" id="PF13561">
    <property type="entry name" value="adh_short_C2"/>
    <property type="match status" value="1"/>
</dbReference>
<sequence length="232" mass="24895">MSETKVAIITAASKGMGLSCAEKLAEEGYQLAILSRSSEIHDLASKFGGIAVQGSTDNVEDLSRLVDATLETYGQIDVVVNNTGHPPKGELLELTDEQWKQGFDLALMNVIRMSRLVTPHMSGGGSIVNISTFGAKEPSLNFPISSVARTALSSFTKLFTANYASSNIRMNNVLPGFIDSYPATEETINQIPMLRQGTPDEVAELVSFLADDKSAYITGQDFLIDGGLVKSI</sequence>
<dbReference type="EMBL" id="FZPD01000004">
    <property type="protein sequence ID" value="SNT12779.1"/>
    <property type="molecule type" value="Genomic_DNA"/>
</dbReference>
<dbReference type="Proteomes" id="UP000198393">
    <property type="component" value="Unassembled WGS sequence"/>
</dbReference>
<dbReference type="PANTHER" id="PTHR42879:SF6">
    <property type="entry name" value="NADPH-DEPENDENT REDUCTASE BACG"/>
    <property type="match status" value="1"/>
</dbReference>
<dbReference type="Gene3D" id="3.40.50.720">
    <property type="entry name" value="NAD(P)-binding Rossmann-like Domain"/>
    <property type="match status" value="1"/>
</dbReference>
<dbReference type="AlphaFoldDB" id="A0A239K577"/>
<organism evidence="2 3">
    <name type="scientific">Ekhidna lutea</name>
    <dbReference type="NCBI Taxonomy" id="447679"/>
    <lineage>
        <taxon>Bacteria</taxon>
        <taxon>Pseudomonadati</taxon>
        <taxon>Bacteroidota</taxon>
        <taxon>Cytophagia</taxon>
        <taxon>Cytophagales</taxon>
        <taxon>Reichenbachiellaceae</taxon>
        <taxon>Ekhidna</taxon>
    </lineage>
</organism>
<reference evidence="2 3" key="1">
    <citation type="submission" date="2017-06" db="EMBL/GenBank/DDBJ databases">
        <authorList>
            <person name="Kim H.J."/>
            <person name="Triplett B.A."/>
        </authorList>
    </citation>
    <scope>NUCLEOTIDE SEQUENCE [LARGE SCALE GENOMIC DNA]</scope>
    <source>
        <strain evidence="2 3">DSM 19307</strain>
    </source>
</reference>
<gene>
    <name evidence="2" type="ORF">SAMN05421640_2402</name>
</gene>
<dbReference type="RefSeq" id="WP_089357116.1">
    <property type="nucleotide sequence ID" value="NZ_FZPD01000004.1"/>
</dbReference>
<dbReference type="SUPFAM" id="SSF51735">
    <property type="entry name" value="NAD(P)-binding Rossmann-fold domains"/>
    <property type="match status" value="1"/>
</dbReference>
<dbReference type="PRINTS" id="PR00081">
    <property type="entry name" value="GDHRDH"/>
</dbReference>